<evidence type="ECO:0000259" key="8">
    <source>
        <dbReference type="PROSITE" id="PS51332"/>
    </source>
</evidence>
<proteinExistence type="predicted"/>
<gene>
    <name evidence="10" type="ordered locus">Dole_2472</name>
</gene>
<dbReference type="AlphaFoldDB" id="A8ZW42"/>
<dbReference type="InterPro" id="IPR006638">
    <property type="entry name" value="Elp3/MiaA/NifB-like_rSAM"/>
</dbReference>
<reference evidence="10 11" key="1">
    <citation type="submission" date="2007-10" db="EMBL/GenBank/DDBJ databases">
        <title>Complete sequence of Desulfococcus oleovorans Hxd3.</title>
        <authorList>
            <consortium name="US DOE Joint Genome Institute"/>
            <person name="Copeland A."/>
            <person name="Lucas S."/>
            <person name="Lapidus A."/>
            <person name="Barry K."/>
            <person name="Glavina del Rio T."/>
            <person name="Dalin E."/>
            <person name="Tice H."/>
            <person name="Pitluck S."/>
            <person name="Kiss H."/>
            <person name="Brettin T."/>
            <person name="Bruce D."/>
            <person name="Detter J.C."/>
            <person name="Han C."/>
            <person name="Schmutz J."/>
            <person name="Larimer F."/>
            <person name="Land M."/>
            <person name="Hauser L."/>
            <person name="Kyrpides N."/>
            <person name="Kim E."/>
            <person name="Wawrik B."/>
            <person name="Richardson P."/>
        </authorList>
    </citation>
    <scope>NUCLEOTIDE SEQUENCE [LARGE SCALE GENOMIC DNA]</scope>
    <source>
        <strain evidence="11">DSM 6200 / JCM 39069 / Hxd3</strain>
    </source>
</reference>
<dbReference type="SMART" id="SM00729">
    <property type="entry name" value="Elp3"/>
    <property type="match status" value="1"/>
</dbReference>
<dbReference type="InterPro" id="IPR058240">
    <property type="entry name" value="rSAM_sf"/>
</dbReference>
<sequence>MIITLINPPALVARYNYSTLSHPPLGLACIASFLEQQDHNVHINDAIGQAIDRFVAYEPAPGFFVQGLSFESIISRIPSRSRIIGFSCLFTHAWPLVRELIAAVRRAFPHAYLVAGGEHATAMADICLAQSPLDLCIMGEGEETMAGVVQAVEEGLPLDSVPGVAFLDRTTGRIIETRRRPRIRNLSRLPRPAWHRVSPHVYRIYEGAATGPTMPMIGSRGCPFKCRFCAAPNMWGHCWKKREPADIVDEMEDYAKRFGTREFQFFDISPFLSKPWTRALCQEIIDRGLKVAWQAPAGVRAEVIDQQMAALLVASGHTRIQFALESGSPAVRKAMNKKIDIHRFEAGLTAGLSSGMKVCVLFIIGYPGEALSDVRMTFRSIRRLAIKGVHEIAVSTFLPLPGTAIFDELRKKGQLAINDDYCLKMADATALTHATSWNPLFSNRQLLLLKWLGILQFYGLSFLLHPSRGFRTLRNLVRGVQESKTDRAIAEIRQKLALHRAGKDRRP</sequence>
<dbReference type="OrthoDB" id="9804952at2"/>
<dbReference type="EMBL" id="CP000859">
    <property type="protein sequence ID" value="ABW68276.1"/>
    <property type="molecule type" value="Genomic_DNA"/>
</dbReference>
<dbReference type="HOGENOM" id="CLU_021572_4_3_7"/>
<dbReference type="SFLD" id="SFLDG01123">
    <property type="entry name" value="methyltransferase_(Class_B)"/>
    <property type="match status" value="1"/>
</dbReference>
<evidence type="ECO:0000313" key="10">
    <source>
        <dbReference type="EMBL" id="ABW68276.1"/>
    </source>
</evidence>
<evidence type="ECO:0000259" key="9">
    <source>
        <dbReference type="PROSITE" id="PS51918"/>
    </source>
</evidence>
<protein>
    <submittedName>
        <fullName evidence="10">Radical SAM domain protein</fullName>
    </submittedName>
</protein>
<dbReference type="SFLD" id="SFLDG01082">
    <property type="entry name" value="B12-binding_domain_containing"/>
    <property type="match status" value="1"/>
</dbReference>
<evidence type="ECO:0000313" key="11">
    <source>
        <dbReference type="Proteomes" id="UP000008561"/>
    </source>
</evidence>
<dbReference type="eggNOG" id="COG1032">
    <property type="taxonomic scope" value="Bacteria"/>
</dbReference>
<dbReference type="PANTHER" id="PTHR43409">
    <property type="entry name" value="ANAEROBIC MAGNESIUM-PROTOPORPHYRIN IX MONOMETHYL ESTER CYCLASE-RELATED"/>
    <property type="match status" value="1"/>
</dbReference>
<keyword evidence="2" id="KW-0489">Methyltransferase</keyword>
<evidence type="ECO:0000256" key="1">
    <source>
        <dbReference type="ARBA" id="ARBA00001966"/>
    </source>
</evidence>
<accession>A8ZW42</accession>
<dbReference type="CDD" id="cd02068">
    <property type="entry name" value="radical_SAM_B12_BD"/>
    <property type="match status" value="1"/>
</dbReference>
<dbReference type="Pfam" id="PF04055">
    <property type="entry name" value="Radical_SAM"/>
    <property type="match status" value="1"/>
</dbReference>
<keyword evidence="6" id="KW-0408">Iron</keyword>
<dbReference type="InterPro" id="IPR023404">
    <property type="entry name" value="rSAM_horseshoe"/>
</dbReference>
<dbReference type="Gene3D" id="3.40.50.280">
    <property type="entry name" value="Cobalamin-binding domain"/>
    <property type="match status" value="1"/>
</dbReference>
<keyword evidence="3" id="KW-0808">Transferase</keyword>
<dbReference type="GO" id="GO:0051539">
    <property type="term" value="F:4 iron, 4 sulfur cluster binding"/>
    <property type="evidence" value="ECO:0007669"/>
    <property type="project" value="UniProtKB-KW"/>
</dbReference>
<evidence type="ECO:0000256" key="4">
    <source>
        <dbReference type="ARBA" id="ARBA00022691"/>
    </source>
</evidence>
<dbReference type="SUPFAM" id="SSF102114">
    <property type="entry name" value="Radical SAM enzymes"/>
    <property type="match status" value="1"/>
</dbReference>
<evidence type="ECO:0000256" key="7">
    <source>
        <dbReference type="ARBA" id="ARBA00023014"/>
    </source>
</evidence>
<dbReference type="PROSITE" id="PS51332">
    <property type="entry name" value="B12_BINDING"/>
    <property type="match status" value="1"/>
</dbReference>
<dbReference type="RefSeq" id="WP_012175888.1">
    <property type="nucleotide sequence ID" value="NC_009943.1"/>
</dbReference>
<dbReference type="GO" id="GO:0005829">
    <property type="term" value="C:cytosol"/>
    <property type="evidence" value="ECO:0007669"/>
    <property type="project" value="TreeGrafter"/>
</dbReference>
<keyword evidence="5" id="KW-0479">Metal-binding</keyword>
<organism evidence="10 11">
    <name type="scientific">Desulfosudis oleivorans (strain DSM 6200 / JCM 39069 / Hxd3)</name>
    <name type="common">Desulfococcus oleovorans</name>
    <dbReference type="NCBI Taxonomy" id="96561"/>
    <lineage>
        <taxon>Bacteria</taxon>
        <taxon>Pseudomonadati</taxon>
        <taxon>Thermodesulfobacteriota</taxon>
        <taxon>Desulfobacteria</taxon>
        <taxon>Desulfobacterales</taxon>
        <taxon>Desulfosudaceae</taxon>
        <taxon>Desulfosudis</taxon>
    </lineage>
</organism>
<feature type="domain" description="Radical SAM core" evidence="9">
    <location>
        <begin position="208"/>
        <end position="428"/>
    </location>
</feature>
<evidence type="ECO:0000256" key="5">
    <source>
        <dbReference type="ARBA" id="ARBA00022723"/>
    </source>
</evidence>
<evidence type="ECO:0000256" key="6">
    <source>
        <dbReference type="ARBA" id="ARBA00023004"/>
    </source>
</evidence>
<dbReference type="GO" id="GO:0003824">
    <property type="term" value="F:catalytic activity"/>
    <property type="evidence" value="ECO:0007669"/>
    <property type="project" value="InterPro"/>
</dbReference>
<evidence type="ECO:0000256" key="2">
    <source>
        <dbReference type="ARBA" id="ARBA00022603"/>
    </source>
</evidence>
<dbReference type="GO" id="GO:0031419">
    <property type="term" value="F:cobalamin binding"/>
    <property type="evidence" value="ECO:0007669"/>
    <property type="project" value="InterPro"/>
</dbReference>
<dbReference type="SFLD" id="SFLDS00029">
    <property type="entry name" value="Radical_SAM"/>
    <property type="match status" value="1"/>
</dbReference>
<dbReference type="InterPro" id="IPR034466">
    <property type="entry name" value="Methyltransferase_Class_B"/>
</dbReference>
<name>A8ZW42_DESOH</name>
<dbReference type="STRING" id="96561.Dole_2472"/>
<dbReference type="GO" id="GO:0046872">
    <property type="term" value="F:metal ion binding"/>
    <property type="evidence" value="ECO:0007669"/>
    <property type="project" value="UniProtKB-KW"/>
</dbReference>
<dbReference type="InterPro" id="IPR051198">
    <property type="entry name" value="BchE-like"/>
</dbReference>
<keyword evidence="11" id="KW-1185">Reference proteome</keyword>
<dbReference type="KEGG" id="dol:Dole_2472"/>
<dbReference type="Proteomes" id="UP000008561">
    <property type="component" value="Chromosome"/>
</dbReference>
<dbReference type="PROSITE" id="PS51918">
    <property type="entry name" value="RADICAL_SAM"/>
    <property type="match status" value="1"/>
</dbReference>
<comment type="cofactor">
    <cofactor evidence="1">
        <name>[4Fe-4S] cluster</name>
        <dbReference type="ChEBI" id="CHEBI:49883"/>
    </cofactor>
</comment>
<dbReference type="InterPro" id="IPR007197">
    <property type="entry name" value="rSAM"/>
</dbReference>
<dbReference type="Gene3D" id="3.80.30.20">
    <property type="entry name" value="tm_1862 like domain"/>
    <property type="match status" value="1"/>
</dbReference>
<keyword evidence="4" id="KW-0949">S-adenosyl-L-methionine</keyword>
<dbReference type="InterPro" id="IPR006158">
    <property type="entry name" value="Cobalamin-bd"/>
</dbReference>
<keyword evidence="7" id="KW-0411">Iron-sulfur</keyword>
<feature type="domain" description="B12-binding" evidence="8">
    <location>
        <begin position="7"/>
        <end position="159"/>
    </location>
</feature>
<evidence type="ECO:0000256" key="3">
    <source>
        <dbReference type="ARBA" id="ARBA00022679"/>
    </source>
</evidence>
<dbReference type="Pfam" id="PF02310">
    <property type="entry name" value="B12-binding"/>
    <property type="match status" value="1"/>
</dbReference>
<dbReference type="PANTHER" id="PTHR43409:SF7">
    <property type="entry name" value="BLL1977 PROTEIN"/>
    <property type="match status" value="1"/>
</dbReference>